<keyword evidence="6" id="KW-0732">Signal</keyword>
<dbReference type="SUPFAM" id="SSF52047">
    <property type="entry name" value="RNI-like"/>
    <property type="match status" value="1"/>
</dbReference>
<keyword evidence="4" id="KW-0433">Leucine-rich repeat</keyword>
<keyword evidence="17" id="KW-1185">Reference proteome</keyword>
<proteinExistence type="inferred from homology"/>
<dbReference type="PANTHER" id="PTHR48063:SF112">
    <property type="entry name" value="RECEPTOR LIKE PROTEIN 30-LIKE"/>
    <property type="match status" value="1"/>
</dbReference>
<reference evidence="16" key="1">
    <citation type="submission" date="2023-07" db="EMBL/GenBank/DDBJ databases">
        <title>draft genome sequence of fig (Ficus carica).</title>
        <authorList>
            <person name="Takahashi T."/>
            <person name="Nishimura K."/>
        </authorList>
    </citation>
    <scope>NUCLEOTIDE SEQUENCE</scope>
</reference>
<dbReference type="Pfam" id="PF23598">
    <property type="entry name" value="LRR_14"/>
    <property type="match status" value="1"/>
</dbReference>
<keyword evidence="3" id="KW-1003">Cell membrane</keyword>
<keyword evidence="7" id="KW-0677">Repeat</keyword>
<dbReference type="InterPro" id="IPR003591">
    <property type="entry name" value="Leu-rich_rpt_typical-subtyp"/>
</dbReference>
<evidence type="ECO:0000313" key="17">
    <source>
        <dbReference type="Proteomes" id="UP001187192"/>
    </source>
</evidence>
<dbReference type="Pfam" id="PF00560">
    <property type="entry name" value="LRR_1"/>
    <property type="match status" value="8"/>
</dbReference>
<evidence type="ECO:0000256" key="9">
    <source>
        <dbReference type="ARBA" id="ARBA00023136"/>
    </source>
</evidence>
<evidence type="ECO:0000259" key="14">
    <source>
        <dbReference type="Pfam" id="PF08263"/>
    </source>
</evidence>
<dbReference type="EMBL" id="BTGU01000101">
    <property type="protein sequence ID" value="GMN60666.1"/>
    <property type="molecule type" value="Genomic_DNA"/>
</dbReference>
<dbReference type="FunFam" id="3.80.10.10:FF:000095">
    <property type="entry name" value="LRR receptor-like serine/threonine-protein kinase GSO1"/>
    <property type="match status" value="2"/>
</dbReference>
<keyword evidence="10" id="KW-0675">Receptor</keyword>
<evidence type="ECO:0000256" key="1">
    <source>
        <dbReference type="ARBA" id="ARBA00004251"/>
    </source>
</evidence>
<dbReference type="InterPro" id="IPR013210">
    <property type="entry name" value="LRR_N_plant-typ"/>
</dbReference>
<protein>
    <recommendedName>
        <fullName evidence="18">Leucine-rich repeat-containing N-terminal plant-type domain-containing protein</fullName>
    </recommendedName>
</protein>
<evidence type="ECO:0000313" key="16">
    <source>
        <dbReference type="EMBL" id="GMN60666.1"/>
    </source>
</evidence>
<sequence length="1004" mass="111912">MAKLLGVGFVMILLFVMEGMLFCTFACIPKERQALLSFKQSFEDFNDSAKFSSWKGEDCCQWEGIGCDENTGSAVKLDLRPTTNSSYSVPQDFLLRAREVNPCLLELQHLNHLDLSGNDFQGSQIPTFFGSMKHLQHLNLSVANFGGKIPHELGNITSLRVLDLHDHHFGALDVGTTLQWASSLLSLEYLDMSFLNVGYALDLMQVLAMLPSLSHIRLSSCGIQKIQCPRYSVNSTFFPRVEFLDLSNNLLRTPSLNVVQNMASLKELDLSSNYAINTSIPLWLGNFKSLVRLNLASNSFDGFEGGGLLSMLNNACSLKSLNLSFNQIRAQVLEQLDNSQSCVEYNLEYLNLGGTNKISGPLSGWLEKLKPLKFLDLHGNSFHGPIPASLGTLLSSLKVLDLSYNQLNGTIPESLGRLSSTLEEIDLSYNQLGGKIPESLGSLTFLRKLRLSNNKLNGTVPESLGKLVHLENLNISYNLLEGVVSEVNFANLSSLKKLVIDCNRLVCRIKPDWIPPFSLHYIHLASCKFGSRFPQWLQTQKEAIHLNLYNATIFGSFPDWFRGLKLSSLDLSMNQISGPLPTNMVDSMPLLDTLIVRGNLFNGTIPDTLCRMESLEFLDLSKNNLSGKMPHCWRDTNRRLNVINLSFNNLSGTIPSSIGNLTGLRSLHLNKNNLSGELPLAMRNCGGLELLDLGENKFFGVIPTWIGESLHRMKILRLRKNNFGGNIPLTLCKLSQMQILDLSRNNLSGGIPRCFDNLTGMIMGKNLPPDFYDIQWTKEKLREVMKGRQLEYKKMQLQLLEFMDLSSNKLDGVIPDELCVLSGLRSLNLSRNRFSGNIPNRIGNLQSLESLDLSHNQLCGAIPKSLSELKFLSKLSLSYNNLSGEIPNGNQLQTLEDPNSIYAGNDQLCGAPLPKSCPSDEDSDQSIKGTSHEDEDDDDEPERVWFYFVTALGYATGLLAVIGSLIVKRGWRIAYFGFVDNTKDRILVILAMKLEGLKKKKQTV</sequence>
<feature type="transmembrane region" description="Helical" evidence="13">
    <location>
        <begin position="944"/>
        <end position="967"/>
    </location>
</feature>
<accession>A0AA88J3T1</accession>
<keyword evidence="8 13" id="KW-1133">Transmembrane helix</keyword>
<keyword evidence="9 13" id="KW-0472">Membrane</keyword>
<organism evidence="16 17">
    <name type="scientific">Ficus carica</name>
    <name type="common">Common fig</name>
    <dbReference type="NCBI Taxonomy" id="3494"/>
    <lineage>
        <taxon>Eukaryota</taxon>
        <taxon>Viridiplantae</taxon>
        <taxon>Streptophyta</taxon>
        <taxon>Embryophyta</taxon>
        <taxon>Tracheophyta</taxon>
        <taxon>Spermatophyta</taxon>
        <taxon>Magnoliopsida</taxon>
        <taxon>eudicotyledons</taxon>
        <taxon>Gunneridae</taxon>
        <taxon>Pentapetalae</taxon>
        <taxon>rosids</taxon>
        <taxon>fabids</taxon>
        <taxon>Rosales</taxon>
        <taxon>Moraceae</taxon>
        <taxon>Ficeae</taxon>
        <taxon>Ficus</taxon>
    </lineage>
</organism>
<evidence type="ECO:0000256" key="12">
    <source>
        <dbReference type="SAM" id="MobiDB-lite"/>
    </source>
</evidence>
<dbReference type="Proteomes" id="UP001187192">
    <property type="component" value="Unassembled WGS sequence"/>
</dbReference>
<evidence type="ECO:0000256" key="5">
    <source>
        <dbReference type="ARBA" id="ARBA00022692"/>
    </source>
</evidence>
<feature type="region of interest" description="Disordered" evidence="12">
    <location>
        <begin position="913"/>
        <end position="938"/>
    </location>
</feature>
<dbReference type="InterPro" id="IPR032675">
    <property type="entry name" value="LRR_dom_sf"/>
</dbReference>
<dbReference type="SUPFAM" id="SSF52058">
    <property type="entry name" value="L domain-like"/>
    <property type="match status" value="2"/>
</dbReference>
<evidence type="ECO:0008006" key="18">
    <source>
        <dbReference type="Google" id="ProtNLM"/>
    </source>
</evidence>
<dbReference type="AlphaFoldDB" id="A0AA88J3T1"/>
<dbReference type="InterPro" id="IPR001611">
    <property type="entry name" value="Leu-rich_rpt"/>
</dbReference>
<dbReference type="PRINTS" id="PR00019">
    <property type="entry name" value="LEURICHRPT"/>
</dbReference>
<gene>
    <name evidence="16" type="ORF">TIFTF001_029751</name>
</gene>
<name>A0AA88J3T1_FICCA</name>
<evidence type="ECO:0000256" key="2">
    <source>
        <dbReference type="ARBA" id="ARBA00009592"/>
    </source>
</evidence>
<dbReference type="SMART" id="SM00369">
    <property type="entry name" value="LRR_TYP"/>
    <property type="match status" value="10"/>
</dbReference>
<keyword evidence="11" id="KW-0325">Glycoprotein</keyword>
<keyword evidence="5 13" id="KW-0812">Transmembrane</keyword>
<dbReference type="SMART" id="SM00365">
    <property type="entry name" value="LRR_SD22"/>
    <property type="match status" value="4"/>
</dbReference>
<evidence type="ECO:0000256" key="10">
    <source>
        <dbReference type="ARBA" id="ARBA00023170"/>
    </source>
</evidence>
<evidence type="ECO:0000256" key="13">
    <source>
        <dbReference type="SAM" id="Phobius"/>
    </source>
</evidence>
<evidence type="ECO:0000256" key="7">
    <source>
        <dbReference type="ARBA" id="ARBA00022737"/>
    </source>
</evidence>
<evidence type="ECO:0000256" key="4">
    <source>
        <dbReference type="ARBA" id="ARBA00022614"/>
    </source>
</evidence>
<comment type="similarity">
    <text evidence="2">Belongs to the RLP family.</text>
</comment>
<dbReference type="FunFam" id="3.80.10.10:FF:000111">
    <property type="entry name" value="LRR receptor-like serine/threonine-protein kinase ERECTA"/>
    <property type="match status" value="1"/>
</dbReference>
<evidence type="ECO:0000256" key="3">
    <source>
        <dbReference type="ARBA" id="ARBA00022475"/>
    </source>
</evidence>
<evidence type="ECO:0000256" key="8">
    <source>
        <dbReference type="ARBA" id="ARBA00022989"/>
    </source>
</evidence>
<comment type="caution">
    <text evidence="16">The sequence shown here is derived from an EMBL/GenBank/DDBJ whole genome shotgun (WGS) entry which is preliminary data.</text>
</comment>
<dbReference type="GO" id="GO:0005886">
    <property type="term" value="C:plasma membrane"/>
    <property type="evidence" value="ECO:0007669"/>
    <property type="project" value="UniProtKB-SubCell"/>
</dbReference>
<dbReference type="PANTHER" id="PTHR48063">
    <property type="entry name" value="LRR RECEPTOR-LIKE KINASE"/>
    <property type="match status" value="1"/>
</dbReference>
<dbReference type="InterPro" id="IPR046956">
    <property type="entry name" value="RLP23-like"/>
</dbReference>
<dbReference type="Pfam" id="PF13516">
    <property type="entry name" value="LRR_6"/>
    <property type="match status" value="2"/>
</dbReference>
<evidence type="ECO:0000256" key="6">
    <source>
        <dbReference type="ARBA" id="ARBA00022729"/>
    </source>
</evidence>
<dbReference type="Pfam" id="PF08263">
    <property type="entry name" value="LRRNT_2"/>
    <property type="match status" value="1"/>
</dbReference>
<feature type="domain" description="Leucine-rich repeat-containing N-terminal plant-type" evidence="14">
    <location>
        <begin position="29"/>
        <end position="68"/>
    </location>
</feature>
<feature type="domain" description="Disease resistance R13L4/SHOC-2-like LRR" evidence="15">
    <location>
        <begin position="350"/>
        <end position="539"/>
    </location>
</feature>
<evidence type="ECO:0000256" key="11">
    <source>
        <dbReference type="ARBA" id="ARBA00023180"/>
    </source>
</evidence>
<dbReference type="InterPro" id="IPR055414">
    <property type="entry name" value="LRR_R13L4/SHOC2-like"/>
</dbReference>
<dbReference type="Gene3D" id="3.80.10.10">
    <property type="entry name" value="Ribonuclease Inhibitor"/>
    <property type="match status" value="5"/>
</dbReference>
<evidence type="ECO:0000259" key="15">
    <source>
        <dbReference type="Pfam" id="PF23598"/>
    </source>
</evidence>
<comment type="subcellular location">
    <subcellularLocation>
        <location evidence="1">Cell membrane</location>
        <topology evidence="1">Single-pass type I membrane protein</topology>
    </subcellularLocation>
</comment>